<keyword evidence="4" id="KW-1185">Reference proteome</keyword>
<dbReference type="AlphaFoldDB" id="A0A967AAK4"/>
<protein>
    <recommendedName>
        <fullName evidence="2">Phosphotyrosine protein phosphatase I domain-containing protein</fullName>
    </recommendedName>
</protein>
<feature type="domain" description="Phosphotyrosine protein phosphatase I" evidence="2">
    <location>
        <begin position="43"/>
        <end position="102"/>
    </location>
</feature>
<evidence type="ECO:0000256" key="1">
    <source>
        <dbReference type="ARBA" id="ARBA00022849"/>
    </source>
</evidence>
<reference evidence="3" key="1">
    <citation type="submission" date="2020-03" db="EMBL/GenBank/DDBJ databases">
        <title>Psychroflexus Maritimus sp. nov., isolate from marine sediment.</title>
        <authorList>
            <person name="Zhong Y.-L."/>
        </authorList>
    </citation>
    <scope>NUCLEOTIDE SEQUENCE</scope>
    <source>
        <strain evidence="3">C1</strain>
    </source>
</reference>
<evidence type="ECO:0000259" key="2">
    <source>
        <dbReference type="Pfam" id="PF01451"/>
    </source>
</evidence>
<keyword evidence="1" id="KW-0059">Arsenical resistance</keyword>
<comment type="caution">
    <text evidence="3">The sequence shown here is derived from an EMBL/GenBank/DDBJ whole genome shotgun (WGS) entry which is preliminary data.</text>
</comment>
<dbReference type="EMBL" id="JAANAS010000001">
    <property type="protein sequence ID" value="NGZ88674.1"/>
    <property type="molecule type" value="Genomic_DNA"/>
</dbReference>
<dbReference type="Proteomes" id="UP000643701">
    <property type="component" value="Unassembled WGS sequence"/>
</dbReference>
<dbReference type="InterPro" id="IPR023485">
    <property type="entry name" value="Ptyr_pPase"/>
</dbReference>
<evidence type="ECO:0000313" key="4">
    <source>
        <dbReference type="Proteomes" id="UP000643701"/>
    </source>
</evidence>
<name>A0A967AAK4_9FLAO</name>
<proteinExistence type="predicted"/>
<dbReference type="PANTHER" id="PTHR43428:SF1">
    <property type="entry name" value="ARSENATE REDUCTASE"/>
    <property type="match status" value="1"/>
</dbReference>
<accession>A0A967AAK4</accession>
<dbReference type="Pfam" id="PF01451">
    <property type="entry name" value="LMWPc"/>
    <property type="match status" value="1"/>
</dbReference>
<sequence length="203" mass="23712">MLLKKEIQYLKSSFEVISEERKKVLQDLVRRIQQIKQDEVNLVFVCTHNSRRSHLAQLWWQVASEEYDFSFLKTYSAGTETTRIHPNTLKVLMKQGFSVESRFLQENLSEENPKVELSYFGNRSVKCFSKTISDNSLPEQFIAIMTCGHAEVNCPFIPQAEFRFSLTYEDPKISDGTSQMEQTYLERSRQIGREAFYALSLLK</sequence>
<dbReference type="PANTHER" id="PTHR43428">
    <property type="entry name" value="ARSENATE REDUCTASE"/>
    <property type="match status" value="1"/>
</dbReference>
<evidence type="ECO:0000313" key="3">
    <source>
        <dbReference type="EMBL" id="NGZ88674.1"/>
    </source>
</evidence>
<dbReference type="GO" id="GO:0046685">
    <property type="term" value="P:response to arsenic-containing substance"/>
    <property type="evidence" value="ECO:0007669"/>
    <property type="project" value="UniProtKB-KW"/>
</dbReference>
<dbReference type="SUPFAM" id="SSF52788">
    <property type="entry name" value="Phosphotyrosine protein phosphatases I"/>
    <property type="match status" value="1"/>
</dbReference>
<dbReference type="RefSeq" id="WP_166398944.1">
    <property type="nucleotide sequence ID" value="NZ_JAANAS010000001.1"/>
</dbReference>
<dbReference type="Gene3D" id="3.40.50.2300">
    <property type="match status" value="1"/>
</dbReference>
<gene>
    <name evidence="3" type="ORF">G7034_00190</name>
</gene>
<organism evidence="3 4">
    <name type="scientific">Psychroflexus maritimus</name>
    <dbReference type="NCBI Taxonomy" id="2714865"/>
    <lineage>
        <taxon>Bacteria</taxon>
        <taxon>Pseudomonadati</taxon>
        <taxon>Bacteroidota</taxon>
        <taxon>Flavobacteriia</taxon>
        <taxon>Flavobacteriales</taxon>
        <taxon>Flavobacteriaceae</taxon>
        <taxon>Psychroflexus</taxon>
    </lineage>
</organism>
<dbReference type="InterPro" id="IPR036196">
    <property type="entry name" value="Ptyr_pPase_sf"/>
</dbReference>